<dbReference type="PROSITE" id="PS51097">
    <property type="entry name" value="PTS_EIIA_TYPE_5"/>
    <property type="match status" value="1"/>
</dbReference>
<dbReference type="AlphaFoldDB" id="A0A837RCB5"/>
<dbReference type="PANTHER" id="PTHR40398:SF1">
    <property type="entry name" value="PTS SYSTEM GLUCITOL_SORBITOL-SPECIFIC EIIA COMPONENT"/>
    <property type="match status" value="1"/>
</dbReference>
<dbReference type="Gene3D" id="2.40.33.40">
    <property type="entry name" value="Phosphotransferase system, glucitol/sorbitol-specific IIA component"/>
    <property type="match status" value="1"/>
</dbReference>
<dbReference type="PANTHER" id="PTHR40398">
    <property type="entry name" value="PTS SYSTEM GLUCITOL/SORBITOL-SPECIFIC EIIA COMPONENT"/>
    <property type="match status" value="1"/>
</dbReference>
<dbReference type="GO" id="GO:0009401">
    <property type="term" value="P:phosphoenolpyruvate-dependent sugar phosphotransferase system"/>
    <property type="evidence" value="ECO:0007669"/>
    <property type="project" value="InterPro"/>
</dbReference>
<dbReference type="InterPro" id="IPR004716">
    <property type="entry name" value="PTS_IIA_glucitol/sorbitol-sp"/>
</dbReference>
<dbReference type="SUPFAM" id="SSF141530">
    <property type="entry name" value="PTSIIA/GutA-like"/>
    <property type="match status" value="1"/>
</dbReference>
<evidence type="ECO:0000313" key="3">
    <source>
        <dbReference type="Proteomes" id="UP000051020"/>
    </source>
</evidence>
<dbReference type="Pfam" id="PF03829">
    <property type="entry name" value="PTSIIA_gutA"/>
    <property type="match status" value="1"/>
</dbReference>
<evidence type="ECO:0000256" key="1">
    <source>
        <dbReference type="PROSITE-ProRule" id="PRU00420"/>
    </source>
</evidence>
<dbReference type="GO" id="GO:0016301">
    <property type="term" value="F:kinase activity"/>
    <property type="evidence" value="ECO:0007669"/>
    <property type="project" value="TreeGrafter"/>
</dbReference>
<reference evidence="2 3" key="1">
    <citation type="journal article" date="2015" name="Genome Announc.">
        <title>Expanding the biotechnology potential of lactobacilli through comparative genomics of 213 strains and associated genera.</title>
        <authorList>
            <person name="Sun Z."/>
            <person name="Harris H.M."/>
            <person name="McCann A."/>
            <person name="Guo C."/>
            <person name="Argimon S."/>
            <person name="Zhang W."/>
            <person name="Yang X."/>
            <person name="Jeffery I.B."/>
            <person name="Cooney J.C."/>
            <person name="Kagawa T.F."/>
            <person name="Liu W."/>
            <person name="Song Y."/>
            <person name="Salvetti E."/>
            <person name="Wrobel A."/>
            <person name="Rasinkangas P."/>
            <person name="Parkhill J."/>
            <person name="Rea M.C."/>
            <person name="O'Sullivan O."/>
            <person name="Ritari J."/>
            <person name="Douillard F.P."/>
            <person name="Paul Ross R."/>
            <person name="Yang R."/>
            <person name="Briner A.E."/>
            <person name="Felis G.E."/>
            <person name="de Vos W.M."/>
            <person name="Barrangou R."/>
            <person name="Klaenhammer T.R."/>
            <person name="Caufield P.W."/>
            <person name="Cui Y."/>
            <person name="Zhang H."/>
            <person name="O'Toole P.W."/>
        </authorList>
    </citation>
    <scope>NUCLEOTIDE SEQUENCE [LARGE SCALE GENOMIC DNA]</scope>
    <source>
        <strain evidence="2 3">DSM 20314</strain>
    </source>
</reference>
<dbReference type="GO" id="GO:0008982">
    <property type="term" value="F:protein-N(PI)-phosphohistidine-sugar phosphotransferase activity"/>
    <property type="evidence" value="ECO:0007669"/>
    <property type="project" value="InterPro"/>
</dbReference>
<gene>
    <name evidence="2" type="ORF">FD24_GL002561</name>
</gene>
<dbReference type="EMBL" id="AZCU01000004">
    <property type="protein sequence ID" value="KRK26216.1"/>
    <property type="molecule type" value="Genomic_DNA"/>
</dbReference>
<proteinExistence type="predicted"/>
<accession>A0A837RCB5</accession>
<dbReference type="InterPro" id="IPR036665">
    <property type="entry name" value="PTS_IIA_glucitol/sorbitol_sf"/>
</dbReference>
<sequence>MIIMMTKNQTIFETQVLEVGAETPDFKSIGMAILFGNEAPDALRPSCFIINVKPLQDTIEPGMSLIIDNQTYQITAVGNEVQTNLGRLGHTAVCFTGETTAKLPGSLYVEQADYPDIKVGSQIKIVKA</sequence>
<dbReference type="GO" id="GO:0005737">
    <property type="term" value="C:cytoplasm"/>
    <property type="evidence" value="ECO:0007669"/>
    <property type="project" value="InterPro"/>
</dbReference>
<dbReference type="Proteomes" id="UP000051020">
    <property type="component" value="Unassembled WGS sequence"/>
</dbReference>
<comment type="caution">
    <text evidence="1">Lacks conserved residue(s) required for the propagation of feature annotation.</text>
</comment>
<name>A0A837RCB5_LACPE</name>
<comment type="caution">
    <text evidence="2">The sequence shown here is derived from an EMBL/GenBank/DDBJ whole genome shotgun (WGS) entry which is preliminary data.</text>
</comment>
<protein>
    <submittedName>
        <fullName evidence="2">Sorbitol pts, eiia</fullName>
    </submittedName>
</protein>
<organism evidence="2 3">
    <name type="scientific">Lactiplantibacillus pentosus DSM 20314</name>
    <dbReference type="NCBI Taxonomy" id="1423791"/>
    <lineage>
        <taxon>Bacteria</taxon>
        <taxon>Bacillati</taxon>
        <taxon>Bacillota</taxon>
        <taxon>Bacilli</taxon>
        <taxon>Lactobacillales</taxon>
        <taxon>Lactobacillaceae</taxon>
        <taxon>Lactiplantibacillus</taxon>
    </lineage>
</organism>
<evidence type="ECO:0000313" key="2">
    <source>
        <dbReference type="EMBL" id="KRK26216.1"/>
    </source>
</evidence>